<dbReference type="Pfam" id="PF14478">
    <property type="entry name" value="DUF4430"/>
    <property type="match status" value="1"/>
</dbReference>
<dbReference type="Gene3D" id="2.170.130.30">
    <property type="match status" value="1"/>
</dbReference>
<protein>
    <recommendedName>
        <fullName evidence="2">Transcobalamin-like C-terminal domain-containing protein</fullName>
    </recommendedName>
</protein>
<evidence type="ECO:0000313" key="4">
    <source>
        <dbReference type="Proteomes" id="UP000283210"/>
    </source>
</evidence>
<dbReference type="GO" id="GO:0005615">
    <property type="term" value="C:extracellular space"/>
    <property type="evidence" value="ECO:0007669"/>
    <property type="project" value="TreeGrafter"/>
</dbReference>
<dbReference type="AlphaFoldDB" id="A0A3S2U791"/>
<evidence type="ECO:0000256" key="1">
    <source>
        <dbReference type="SAM" id="SignalP"/>
    </source>
</evidence>
<accession>A0A3S2U791</accession>
<keyword evidence="1" id="KW-0732">Signal</keyword>
<dbReference type="OrthoDB" id="6343110at2759"/>
<reference evidence="3 4" key="1">
    <citation type="submission" date="2018-11" db="EMBL/GenBank/DDBJ databases">
        <authorList>
            <person name="Lopez-Roques C."/>
            <person name="Donnadieu C."/>
            <person name="Bouchez O."/>
            <person name="Klopp C."/>
            <person name="Cabau C."/>
            <person name="Zahm M."/>
        </authorList>
    </citation>
    <scope>NUCLEOTIDE SEQUENCE [LARGE SCALE GENOMIC DNA]</scope>
    <source>
        <strain evidence="3">RS831</strain>
        <tissue evidence="3">Whole body</tissue>
    </source>
</reference>
<dbReference type="InterPro" id="IPR051588">
    <property type="entry name" value="Cobalamin_Transport"/>
</dbReference>
<keyword evidence="4" id="KW-1185">Reference proteome</keyword>
<name>A0A3S2U791_ORYJA</name>
<feature type="chain" id="PRO_5018714858" description="Transcobalamin-like C-terminal domain-containing protein" evidence="1">
    <location>
        <begin position="27"/>
        <end position="153"/>
    </location>
</feature>
<reference evidence="3 4" key="2">
    <citation type="submission" date="2019-01" db="EMBL/GenBank/DDBJ databases">
        <title>A chromosome length genome reference of the Java medaka (oryzias javanicus).</title>
        <authorList>
            <person name="Herpin A."/>
            <person name="Takehana Y."/>
            <person name="Naruse K."/>
            <person name="Ansai S."/>
            <person name="Kawaguchi M."/>
        </authorList>
    </citation>
    <scope>NUCLEOTIDE SEQUENCE [LARGE SCALE GENOMIC DNA]</scope>
    <source>
        <strain evidence="3">RS831</strain>
        <tissue evidence="3">Whole body</tissue>
    </source>
</reference>
<gene>
    <name evidence="3" type="ORF">OJAV_G00125480</name>
</gene>
<dbReference type="PANTHER" id="PTHR10559">
    <property type="entry name" value="TRANSCOBALAMIN-1/GASTRIC INTRINSIC FACTOR"/>
    <property type="match status" value="1"/>
</dbReference>
<evidence type="ECO:0000259" key="2">
    <source>
        <dbReference type="Pfam" id="PF14478"/>
    </source>
</evidence>
<dbReference type="EMBL" id="CM012449">
    <property type="protein sequence ID" value="RVE64412.1"/>
    <property type="molecule type" value="Genomic_DNA"/>
</dbReference>
<evidence type="ECO:0000313" key="3">
    <source>
        <dbReference type="EMBL" id="RVE64412.1"/>
    </source>
</evidence>
<proteinExistence type="predicted"/>
<feature type="domain" description="Transcobalamin-like C-terminal" evidence="2">
    <location>
        <begin position="78"/>
        <end position="138"/>
    </location>
</feature>
<dbReference type="OMA" id="WELLVMK"/>
<feature type="signal peptide" evidence="1">
    <location>
        <begin position="1"/>
        <end position="26"/>
    </location>
</feature>
<dbReference type="InterPro" id="IPR027954">
    <property type="entry name" value="Transcobalamin-like_C"/>
</dbReference>
<dbReference type="Proteomes" id="UP000283210">
    <property type="component" value="Chromosome 13"/>
</dbReference>
<dbReference type="GO" id="GO:0031419">
    <property type="term" value="F:cobalamin binding"/>
    <property type="evidence" value="ECO:0007669"/>
    <property type="project" value="TreeGrafter"/>
</dbReference>
<sequence length="153" mass="17347">MMKRTMRVPALTTAALLLLLLPASQTQNFDPAPIQIVVRNSFLEEEPLTFSTHVVYRGILLGAMRRLMDSDTNFKFTYSEDPNYGPYLESVNGLAGKDEAQTYWELLVMKPDGTIARPDVGIGCYIPSANEKIVFNFTRWTKSETMPRRTAKH</sequence>
<organism evidence="3 4">
    <name type="scientific">Oryzias javanicus</name>
    <name type="common">Javanese ricefish</name>
    <name type="synonym">Aplocheilus javanicus</name>
    <dbReference type="NCBI Taxonomy" id="123683"/>
    <lineage>
        <taxon>Eukaryota</taxon>
        <taxon>Metazoa</taxon>
        <taxon>Chordata</taxon>
        <taxon>Craniata</taxon>
        <taxon>Vertebrata</taxon>
        <taxon>Euteleostomi</taxon>
        <taxon>Actinopterygii</taxon>
        <taxon>Neopterygii</taxon>
        <taxon>Teleostei</taxon>
        <taxon>Neoteleostei</taxon>
        <taxon>Acanthomorphata</taxon>
        <taxon>Ovalentaria</taxon>
        <taxon>Atherinomorphae</taxon>
        <taxon>Beloniformes</taxon>
        <taxon>Adrianichthyidae</taxon>
        <taxon>Oryziinae</taxon>
        <taxon>Oryzias</taxon>
    </lineage>
</organism>
<dbReference type="GO" id="GO:0015889">
    <property type="term" value="P:cobalamin transport"/>
    <property type="evidence" value="ECO:0007669"/>
    <property type="project" value="TreeGrafter"/>
</dbReference>
<dbReference type="PANTHER" id="PTHR10559:SF18">
    <property type="entry name" value="TRANSCOBALAMIN II"/>
    <property type="match status" value="1"/>
</dbReference>